<dbReference type="Proteomes" id="UP000639051">
    <property type="component" value="Unassembled WGS sequence"/>
</dbReference>
<feature type="region of interest" description="Disordered" evidence="1">
    <location>
        <begin position="145"/>
        <end position="182"/>
    </location>
</feature>
<evidence type="ECO:0000313" key="3">
    <source>
        <dbReference type="Proteomes" id="UP000639051"/>
    </source>
</evidence>
<name>A0ABS1K6R9_9MICC</name>
<evidence type="ECO:0000256" key="1">
    <source>
        <dbReference type="SAM" id="MobiDB-lite"/>
    </source>
</evidence>
<accession>A0ABS1K6R9</accession>
<sequence>MVKAISVRLDLHADFDELSTAVQAVTRAVSDEAARLVAERHPDEAAGVEYALWGTPAVRYDGTDEEQAALYEKGIPEHSLLNTAVTATPGGIIAVTSIRAQRAAAAVQAEPDSRDQDKANTLPQHAPAADARLTEDEIAQIRALQAASFPTSPGTHQPQRAGTPTAAARTAPAAAADLGHGR</sequence>
<proteinExistence type="predicted"/>
<gene>
    <name evidence="2" type="ORF">JJE72_16025</name>
</gene>
<dbReference type="EMBL" id="JAERRC010000041">
    <property type="protein sequence ID" value="MBL0707002.1"/>
    <property type="molecule type" value="Genomic_DNA"/>
</dbReference>
<protein>
    <submittedName>
        <fullName evidence="2">Uncharacterized protein</fullName>
    </submittedName>
</protein>
<organism evidence="2 3">
    <name type="scientific">Sinomonas cellulolyticus</name>
    <dbReference type="NCBI Taxonomy" id="2801916"/>
    <lineage>
        <taxon>Bacteria</taxon>
        <taxon>Bacillati</taxon>
        <taxon>Actinomycetota</taxon>
        <taxon>Actinomycetes</taxon>
        <taxon>Micrococcales</taxon>
        <taxon>Micrococcaceae</taxon>
        <taxon>Sinomonas</taxon>
    </lineage>
</organism>
<feature type="compositionally biased region" description="Polar residues" evidence="1">
    <location>
        <begin position="148"/>
        <end position="158"/>
    </location>
</feature>
<reference evidence="2 3" key="1">
    <citation type="submission" date="2021-01" db="EMBL/GenBank/DDBJ databases">
        <title>Genome public.</title>
        <authorList>
            <person name="Liu C."/>
            <person name="Sun Q."/>
        </authorList>
    </citation>
    <scope>NUCLEOTIDE SEQUENCE [LARGE SCALE GENOMIC DNA]</scope>
    <source>
        <strain evidence="2 3">JC656</strain>
    </source>
</reference>
<evidence type="ECO:0000313" key="2">
    <source>
        <dbReference type="EMBL" id="MBL0707002.1"/>
    </source>
</evidence>
<keyword evidence="3" id="KW-1185">Reference proteome</keyword>
<comment type="caution">
    <text evidence="2">The sequence shown here is derived from an EMBL/GenBank/DDBJ whole genome shotgun (WGS) entry which is preliminary data.</text>
</comment>
<dbReference type="RefSeq" id="WP_189695166.1">
    <property type="nucleotide sequence ID" value="NZ_BNCM01000018.1"/>
</dbReference>
<feature type="compositionally biased region" description="Low complexity" evidence="1">
    <location>
        <begin position="160"/>
        <end position="176"/>
    </location>
</feature>
<feature type="region of interest" description="Disordered" evidence="1">
    <location>
        <begin position="108"/>
        <end position="129"/>
    </location>
</feature>